<sequence>MGNPLKDSGETLISAGNRFELGFFTPQGNDKSNKRYVGIWYYELTPRTIVWVANRDKSISGSYGVFGIAEDGNLKIWCNNGYRSPITNLEMSTTFSRKLQLLDSGNLILLDGNATVWQSFDSPTDTFLPGMKMKDNMELTSWMSPGDPRTGNYRFHRDQVWFEPRNFCSEYDVRGKFGICNTTNKPTCQCLQGFRPTSSEDWAAGTSSDGCERETRHTKDDRFLNLTLMKIGGQVTSFDQAQEEATCRNQCLSRLKCEAYIYKANVSEIETDNFDAKCYIWTDLENLQIDYTDDGFNLSLRVPFSYIGQPNSKNNSRRISAIVLTFSLVGVVLVFCSSYILHRRWRMANGSGKHIRDNTTF</sequence>
<reference evidence="8" key="1">
    <citation type="journal article" date="2018" name="Gigascience">
        <title>Genome assembly of the Pink Ipe (Handroanthus impetiginosus, Bignoniaceae), a highly valued, ecologically keystone Neotropical timber forest tree.</title>
        <authorList>
            <person name="Silva-Junior O.B."/>
            <person name="Grattapaglia D."/>
            <person name="Novaes E."/>
            <person name="Collevatti R.G."/>
        </authorList>
    </citation>
    <scope>NUCLEOTIDE SEQUENCE [LARGE SCALE GENOMIC DNA]</scope>
    <source>
        <strain evidence="8">cv. UFG-1</strain>
    </source>
</reference>
<dbReference type="InterPro" id="IPR003609">
    <property type="entry name" value="Pan_app"/>
</dbReference>
<evidence type="ECO:0000256" key="2">
    <source>
        <dbReference type="ARBA" id="ARBA00023157"/>
    </source>
</evidence>
<proteinExistence type="predicted"/>
<dbReference type="SUPFAM" id="SSF51110">
    <property type="entry name" value="alpha-D-mannose-specific plant lectins"/>
    <property type="match status" value="1"/>
</dbReference>
<dbReference type="InterPro" id="IPR000858">
    <property type="entry name" value="S_locus_glycoprot_dom"/>
</dbReference>
<dbReference type="Gene3D" id="2.90.10.10">
    <property type="entry name" value="Bulb-type lectin domain"/>
    <property type="match status" value="1"/>
</dbReference>
<keyword evidence="4" id="KW-0812">Transmembrane</keyword>
<dbReference type="EMBL" id="NKXS01002324">
    <property type="protein sequence ID" value="PIN14226.1"/>
    <property type="molecule type" value="Genomic_DNA"/>
</dbReference>
<dbReference type="EC" id="2.7.11.1" evidence="7"/>
<dbReference type="GO" id="GO:0048544">
    <property type="term" value="P:recognition of pollen"/>
    <property type="evidence" value="ECO:0007669"/>
    <property type="project" value="InterPro"/>
</dbReference>
<dbReference type="PANTHER" id="PTHR32444:SF235">
    <property type="entry name" value="OS01G0783900 PROTEIN"/>
    <property type="match status" value="1"/>
</dbReference>
<dbReference type="PROSITE" id="PS50927">
    <property type="entry name" value="BULB_LECTIN"/>
    <property type="match status" value="1"/>
</dbReference>
<dbReference type="STRING" id="429701.A0A2G9H9N3"/>
<keyword evidence="8" id="KW-1185">Reference proteome</keyword>
<keyword evidence="4" id="KW-1133">Transmembrane helix</keyword>
<name>A0A2G9H9N3_9LAMI</name>
<dbReference type="SMART" id="SM00108">
    <property type="entry name" value="B_lectin"/>
    <property type="match status" value="1"/>
</dbReference>
<accession>A0A2G9H9N3</accession>
<dbReference type="OrthoDB" id="1741851at2759"/>
<dbReference type="CDD" id="cd00028">
    <property type="entry name" value="B_lectin"/>
    <property type="match status" value="1"/>
</dbReference>
<dbReference type="Pfam" id="PF01453">
    <property type="entry name" value="B_lectin"/>
    <property type="match status" value="1"/>
</dbReference>
<dbReference type="AlphaFoldDB" id="A0A2G9H9N3"/>
<keyword evidence="2" id="KW-1015">Disulfide bond</keyword>
<evidence type="ECO:0000256" key="3">
    <source>
        <dbReference type="ARBA" id="ARBA00023180"/>
    </source>
</evidence>
<dbReference type="Pfam" id="PF00954">
    <property type="entry name" value="S_locus_glycop"/>
    <property type="match status" value="1"/>
</dbReference>
<feature type="domain" description="Bulb-type lectin" evidence="5">
    <location>
        <begin position="1"/>
        <end position="122"/>
    </location>
</feature>
<keyword evidence="4" id="KW-0472">Membrane</keyword>
<organism evidence="7 8">
    <name type="scientific">Handroanthus impetiginosus</name>
    <dbReference type="NCBI Taxonomy" id="429701"/>
    <lineage>
        <taxon>Eukaryota</taxon>
        <taxon>Viridiplantae</taxon>
        <taxon>Streptophyta</taxon>
        <taxon>Embryophyta</taxon>
        <taxon>Tracheophyta</taxon>
        <taxon>Spermatophyta</taxon>
        <taxon>Magnoliopsida</taxon>
        <taxon>eudicotyledons</taxon>
        <taxon>Gunneridae</taxon>
        <taxon>Pentapetalae</taxon>
        <taxon>asterids</taxon>
        <taxon>lamiids</taxon>
        <taxon>Lamiales</taxon>
        <taxon>Bignoniaceae</taxon>
        <taxon>Crescentiina</taxon>
        <taxon>Tabebuia alliance</taxon>
        <taxon>Handroanthus</taxon>
    </lineage>
</organism>
<evidence type="ECO:0000313" key="8">
    <source>
        <dbReference type="Proteomes" id="UP000231279"/>
    </source>
</evidence>
<evidence type="ECO:0000259" key="5">
    <source>
        <dbReference type="PROSITE" id="PS50927"/>
    </source>
</evidence>
<gene>
    <name evidence="7" type="ORF">CDL12_13148</name>
</gene>
<keyword evidence="7" id="KW-0808">Transferase</keyword>
<dbReference type="GO" id="GO:0004674">
    <property type="term" value="F:protein serine/threonine kinase activity"/>
    <property type="evidence" value="ECO:0007669"/>
    <property type="project" value="UniProtKB-KW"/>
</dbReference>
<dbReference type="InterPro" id="IPR036426">
    <property type="entry name" value="Bulb-type_lectin_dom_sf"/>
</dbReference>
<evidence type="ECO:0000256" key="1">
    <source>
        <dbReference type="ARBA" id="ARBA00022729"/>
    </source>
</evidence>
<dbReference type="PANTHER" id="PTHR32444">
    <property type="entry name" value="BULB-TYPE LECTIN DOMAIN-CONTAINING PROTEIN"/>
    <property type="match status" value="1"/>
</dbReference>
<dbReference type="Proteomes" id="UP000231279">
    <property type="component" value="Unassembled WGS sequence"/>
</dbReference>
<keyword evidence="3" id="KW-0325">Glycoprotein</keyword>
<dbReference type="PROSITE" id="PS50948">
    <property type="entry name" value="PAN"/>
    <property type="match status" value="1"/>
</dbReference>
<evidence type="ECO:0000256" key="4">
    <source>
        <dbReference type="SAM" id="Phobius"/>
    </source>
</evidence>
<evidence type="ECO:0000259" key="6">
    <source>
        <dbReference type="PROSITE" id="PS50948"/>
    </source>
</evidence>
<evidence type="ECO:0000313" key="7">
    <source>
        <dbReference type="EMBL" id="PIN14226.1"/>
    </source>
</evidence>
<keyword evidence="7" id="KW-0418">Kinase</keyword>
<keyword evidence="7" id="KW-0723">Serine/threonine-protein kinase</keyword>
<feature type="transmembrane region" description="Helical" evidence="4">
    <location>
        <begin position="319"/>
        <end position="341"/>
    </location>
</feature>
<dbReference type="InterPro" id="IPR001480">
    <property type="entry name" value="Bulb-type_lectin_dom"/>
</dbReference>
<comment type="caution">
    <text evidence="7">The sequence shown here is derived from an EMBL/GenBank/DDBJ whole genome shotgun (WGS) entry which is preliminary data.</text>
</comment>
<feature type="domain" description="Apple" evidence="6">
    <location>
        <begin position="211"/>
        <end position="300"/>
    </location>
</feature>
<protein>
    <submittedName>
        <fullName evidence="7">Non-specific serine/threonine protein kinase</fullName>
        <ecNumber evidence="7">2.7.11.1</ecNumber>
    </submittedName>
</protein>
<keyword evidence="1" id="KW-0732">Signal</keyword>
<dbReference type="Pfam" id="PF08276">
    <property type="entry name" value="PAN_2"/>
    <property type="match status" value="1"/>
</dbReference>